<dbReference type="Proteomes" id="UP001152173">
    <property type="component" value="Unassembled WGS sequence"/>
</dbReference>
<dbReference type="AlphaFoldDB" id="A0A9X3LEL6"/>
<sequence length="206" mass="23906">MNCLICSTSFIESASWQKLFLIKPADVICNQCRSKFEKILKTKSENEWSGTIYEGALDSVKSFYTYNDWMKHVFQQYKFQLDVELAKIFVEDFRPLRQVQELIVPIPLHPEMLHERTFSQVDQFLIDANVPFKNVLSKTENRSQVGKTRKDRMSTELLFSVQENVQEQHIVLIDDLYTTGTTLHHAAFALKKAGAQTVRAITLIRV</sequence>
<gene>
    <name evidence="3" type="ORF">M9R32_05405</name>
</gene>
<protein>
    <submittedName>
        <fullName evidence="3">ComF family protein</fullName>
    </submittedName>
</protein>
<dbReference type="PANTHER" id="PTHR47505:SF1">
    <property type="entry name" value="DNA UTILIZATION PROTEIN YHGH"/>
    <property type="match status" value="1"/>
</dbReference>
<accession>A0A9X3LEL6</accession>
<name>A0A9X3LEL6_9BACL</name>
<dbReference type="Gene3D" id="3.40.50.2020">
    <property type="match status" value="1"/>
</dbReference>
<organism evidence="3 4">
    <name type="scientific">Paenisporosarcina quisquiliarum</name>
    <dbReference type="NCBI Taxonomy" id="365346"/>
    <lineage>
        <taxon>Bacteria</taxon>
        <taxon>Bacillati</taxon>
        <taxon>Bacillota</taxon>
        <taxon>Bacilli</taxon>
        <taxon>Bacillales</taxon>
        <taxon>Caryophanaceae</taxon>
        <taxon>Paenisporosarcina</taxon>
    </lineage>
</organism>
<feature type="domain" description="Phosphoribosyltransferase" evidence="2">
    <location>
        <begin position="129"/>
        <end position="205"/>
    </location>
</feature>
<dbReference type="RefSeq" id="WP_269925715.1">
    <property type="nucleotide sequence ID" value="NZ_JAMKBJ010000003.1"/>
</dbReference>
<dbReference type="Pfam" id="PF00156">
    <property type="entry name" value="Pribosyltran"/>
    <property type="match status" value="1"/>
</dbReference>
<proteinExistence type="inferred from homology"/>
<dbReference type="InterPro" id="IPR029057">
    <property type="entry name" value="PRTase-like"/>
</dbReference>
<dbReference type="PANTHER" id="PTHR47505">
    <property type="entry name" value="DNA UTILIZATION PROTEIN YHGH"/>
    <property type="match status" value="1"/>
</dbReference>
<dbReference type="InterPro" id="IPR051910">
    <property type="entry name" value="ComF/GntX_DNA_util-trans"/>
</dbReference>
<evidence type="ECO:0000256" key="1">
    <source>
        <dbReference type="ARBA" id="ARBA00008007"/>
    </source>
</evidence>
<comment type="caution">
    <text evidence="3">The sequence shown here is derived from an EMBL/GenBank/DDBJ whole genome shotgun (WGS) entry which is preliminary data.</text>
</comment>
<evidence type="ECO:0000313" key="3">
    <source>
        <dbReference type="EMBL" id="MCZ8536618.1"/>
    </source>
</evidence>
<keyword evidence="4" id="KW-1185">Reference proteome</keyword>
<evidence type="ECO:0000259" key="2">
    <source>
        <dbReference type="Pfam" id="PF00156"/>
    </source>
</evidence>
<comment type="similarity">
    <text evidence="1">Belongs to the ComF/GntX family.</text>
</comment>
<dbReference type="EMBL" id="JAMKBJ010000003">
    <property type="protein sequence ID" value="MCZ8536618.1"/>
    <property type="molecule type" value="Genomic_DNA"/>
</dbReference>
<dbReference type="SUPFAM" id="SSF53271">
    <property type="entry name" value="PRTase-like"/>
    <property type="match status" value="1"/>
</dbReference>
<evidence type="ECO:0000313" key="4">
    <source>
        <dbReference type="Proteomes" id="UP001152173"/>
    </source>
</evidence>
<dbReference type="InterPro" id="IPR000836">
    <property type="entry name" value="PRTase_dom"/>
</dbReference>
<reference evidence="3" key="1">
    <citation type="submission" date="2022-05" db="EMBL/GenBank/DDBJ databases">
        <authorList>
            <person name="Colautti A."/>
            <person name="Iacumin L."/>
        </authorList>
    </citation>
    <scope>NUCLEOTIDE SEQUENCE</scope>
    <source>
        <strain evidence="3">SK 55</strain>
    </source>
</reference>
<dbReference type="CDD" id="cd06223">
    <property type="entry name" value="PRTases_typeI"/>
    <property type="match status" value="1"/>
</dbReference>